<reference evidence="1 2" key="1">
    <citation type="journal article" date="2019" name="Nat. Ecol. Evol.">
        <title>Megaphylogeny resolves global patterns of mushroom evolution.</title>
        <authorList>
            <person name="Varga T."/>
            <person name="Krizsan K."/>
            <person name="Foldi C."/>
            <person name="Dima B."/>
            <person name="Sanchez-Garcia M."/>
            <person name="Sanchez-Ramirez S."/>
            <person name="Szollosi G.J."/>
            <person name="Szarkandi J.G."/>
            <person name="Papp V."/>
            <person name="Albert L."/>
            <person name="Andreopoulos W."/>
            <person name="Angelini C."/>
            <person name="Antonin V."/>
            <person name="Barry K.W."/>
            <person name="Bougher N.L."/>
            <person name="Buchanan P."/>
            <person name="Buyck B."/>
            <person name="Bense V."/>
            <person name="Catcheside P."/>
            <person name="Chovatia M."/>
            <person name="Cooper J."/>
            <person name="Damon W."/>
            <person name="Desjardin D."/>
            <person name="Finy P."/>
            <person name="Geml J."/>
            <person name="Haridas S."/>
            <person name="Hughes K."/>
            <person name="Justo A."/>
            <person name="Karasinski D."/>
            <person name="Kautmanova I."/>
            <person name="Kiss B."/>
            <person name="Kocsube S."/>
            <person name="Kotiranta H."/>
            <person name="LaButti K.M."/>
            <person name="Lechner B.E."/>
            <person name="Liimatainen K."/>
            <person name="Lipzen A."/>
            <person name="Lukacs Z."/>
            <person name="Mihaltcheva S."/>
            <person name="Morgado L.N."/>
            <person name="Niskanen T."/>
            <person name="Noordeloos M.E."/>
            <person name="Ohm R.A."/>
            <person name="Ortiz-Santana B."/>
            <person name="Ovrebo C."/>
            <person name="Racz N."/>
            <person name="Riley R."/>
            <person name="Savchenko A."/>
            <person name="Shiryaev A."/>
            <person name="Soop K."/>
            <person name="Spirin V."/>
            <person name="Szebenyi C."/>
            <person name="Tomsovsky M."/>
            <person name="Tulloss R.E."/>
            <person name="Uehling J."/>
            <person name="Grigoriev I.V."/>
            <person name="Vagvolgyi C."/>
            <person name="Papp T."/>
            <person name="Martin F.M."/>
            <person name="Miettinen O."/>
            <person name="Hibbett D.S."/>
            <person name="Nagy L.G."/>
        </authorList>
    </citation>
    <scope>NUCLEOTIDE SEQUENCE [LARGE SCALE GENOMIC DNA]</scope>
    <source>
        <strain evidence="1 2">FP101781</strain>
    </source>
</reference>
<accession>A0A4Y7TDU5</accession>
<dbReference type="Proteomes" id="UP000298030">
    <property type="component" value="Unassembled WGS sequence"/>
</dbReference>
<feature type="non-terminal residue" evidence="1">
    <location>
        <position position="1"/>
    </location>
</feature>
<feature type="non-terminal residue" evidence="1">
    <location>
        <position position="178"/>
    </location>
</feature>
<protein>
    <submittedName>
        <fullName evidence="1">Uncharacterized protein</fullName>
    </submittedName>
</protein>
<organism evidence="1 2">
    <name type="scientific">Coprinellus micaceus</name>
    <name type="common">Glistening ink-cap mushroom</name>
    <name type="synonym">Coprinus micaceus</name>
    <dbReference type="NCBI Taxonomy" id="71717"/>
    <lineage>
        <taxon>Eukaryota</taxon>
        <taxon>Fungi</taxon>
        <taxon>Dikarya</taxon>
        <taxon>Basidiomycota</taxon>
        <taxon>Agaricomycotina</taxon>
        <taxon>Agaricomycetes</taxon>
        <taxon>Agaricomycetidae</taxon>
        <taxon>Agaricales</taxon>
        <taxon>Agaricineae</taxon>
        <taxon>Psathyrellaceae</taxon>
        <taxon>Coprinellus</taxon>
    </lineage>
</organism>
<gene>
    <name evidence="1" type="ORF">FA13DRAFT_1573318</name>
</gene>
<dbReference type="EMBL" id="QPFP01000018">
    <property type="protein sequence ID" value="TEB31719.1"/>
    <property type="molecule type" value="Genomic_DNA"/>
</dbReference>
<dbReference type="OrthoDB" id="2818001at2759"/>
<proteinExistence type="predicted"/>
<evidence type="ECO:0000313" key="1">
    <source>
        <dbReference type="EMBL" id="TEB31719.1"/>
    </source>
</evidence>
<sequence length="178" mass="18769">LTCALSTLVSAIVPPGASTPLFYLVATAPDSAGVNFLPIRLSGGADPYSILNTGQPPAKFYFYQGQLLALDPNPQFHNRGFVNTKLAGGTCTTYGEFGVIGGTNTNKCASYGTFGLSSNQENSQLGAKLVFHWTGGFYVCGATKIESDKHTRVYYKVNAADGPGGCSPIELYTVPVIQ</sequence>
<dbReference type="AlphaFoldDB" id="A0A4Y7TDU5"/>
<name>A0A4Y7TDU5_COPMI</name>
<comment type="caution">
    <text evidence="1">The sequence shown here is derived from an EMBL/GenBank/DDBJ whole genome shotgun (WGS) entry which is preliminary data.</text>
</comment>
<keyword evidence="2" id="KW-1185">Reference proteome</keyword>
<evidence type="ECO:0000313" key="2">
    <source>
        <dbReference type="Proteomes" id="UP000298030"/>
    </source>
</evidence>